<evidence type="ECO:0000313" key="2">
    <source>
        <dbReference type="EMBL" id="RDI45386.1"/>
    </source>
</evidence>
<reference evidence="2 3" key="1">
    <citation type="submission" date="2018-07" db="EMBL/GenBank/DDBJ databases">
        <title>Genomic Encyclopedia of Type Strains, Phase IV (KMG-IV): sequencing the most valuable type-strain genomes for metagenomic binning, comparative biology and taxonomic classification.</title>
        <authorList>
            <person name="Goeker M."/>
        </authorList>
    </citation>
    <scope>NUCLEOTIDE SEQUENCE [LARGE SCALE GENOMIC DNA]</scope>
    <source>
        <strain evidence="2 3">DSM 25281</strain>
    </source>
</reference>
<feature type="transmembrane region" description="Helical" evidence="1">
    <location>
        <begin position="79"/>
        <end position="96"/>
    </location>
</feature>
<evidence type="ECO:0008006" key="4">
    <source>
        <dbReference type="Google" id="ProtNLM"/>
    </source>
</evidence>
<dbReference type="EMBL" id="QQAY01000002">
    <property type="protein sequence ID" value="RDI45386.1"/>
    <property type="molecule type" value="Genomic_DNA"/>
</dbReference>
<keyword evidence="1" id="KW-0812">Transmembrane</keyword>
<proteinExistence type="predicted"/>
<keyword evidence="1" id="KW-0472">Membrane</keyword>
<dbReference type="OrthoDB" id="2976288at2"/>
<evidence type="ECO:0000256" key="1">
    <source>
        <dbReference type="SAM" id="Phobius"/>
    </source>
</evidence>
<dbReference type="RefSeq" id="WP_114744258.1">
    <property type="nucleotide sequence ID" value="NZ_QQAY01000002.1"/>
</dbReference>
<sequence>MNLQTDRNSAFFIPGGIIIILSSLISPLFLGEMLREIFYKPENTFIFVSSPMTYIVFASSIALIGVGMLLIPIHSIKKWIPAVVILAAFAGAYVSIDEYHYGTADGFYYNGLLTLDEKEIKWADVEKMEQVYVKKRGTQVPKKLIFNLKDGEQVSFDFDRRLYDSRRQIDAMVTSAGGESVIEVLDSLKDLK</sequence>
<comment type="caution">
    <text evidence="2">The sequence shown here is derived from an EMBL/GenBank/DDBJ whole genome shotgun (WGS) entry which is preliminary data.</text>
</comment>
<feature type="transmembrane region" description="Helical" evidence="1">
    <location>
        <begin position="12"/>
        <end position="31"/>
    </location>
</feature>
<evidence type="ECO:0000313" key="3">
    <source>
        <dbReference type="Proteomes" id="UP000255326"/>
    </source>
</evidence>
<keyword evidence="3" id="KW-1185">Reference proteome</keyword>
<dbReference type="AlphaFoldDB" id="A0A370GQ58"/>
<protein>
    <recommendedName>
        <fullName evidence="4">PH (Pleckstrin Homology) domain-containing protein</fullName>
    </recommendedName>
</protein>
<gene>
    <name evidence="2" type="ORF">DFR59_1029</name>
</gene>
<dbReference type="Proteomes" id="UP000255326">
    <property type="component" value="Unassembled WGS sequence"/>
</dbReference>
<accession>A0A370GQ58</accession>
<organism evidence="2 3">
    <name type="scientific">Falsibacillus pallidus</name>
    <dbReference type="NCBI Taxonomy" id="493781"/>
    <lineage>
        <taxon>Bacteria</taxon>
        <taxon>Bacillati</taxon>
        <taxon>Bacillota</taxon>
        <taxon>Bacilli</taxon>
        <taxon>Bacillales</taxon>
        <taxon>Bacillaceae</taxon>
        <taxon>Falsibacillus</taxon>
    </lineage>
</organism>
<keyword evidence="1" id="KW-1133">Transmembrane helix</keyword>
<name>A0A370GQ58_9BACI</name>
<feature type="transmembrane region" description="Helical" evidence="1">
    <location>
        <begin position="52"/>
        <end position="73"/>
    </location>
</feature>